<dbReference type="RefSeq" id="XP_016588972.1">
    <property type="nucleotide sequence ID" value="XM_016729121.1"/>
</dbReference>
<feature type="domain" description="HAM1-like N-terminal" evidence="2">
    <location>
        <begin position="36"/>
        <end position="280"/>
    </location>
</feature>
<evidence type="ECO:0000313" key="3">
    <source>
        <dbReference type="EMBL" id="KJR86296.1"/>
    </source>
</evidence>
<dbReference type="GeneID" id="27664398"/>
<proteinExistence type="predicted"/>
<dbReference type="AlphaFoldDB" id="A0A0F2MDS3"/>
<dbReference type="EMBL" id="AXCR01000006">
    <property type="protein sequence ID" value="KJR86296.1"/>
    <property type="molecule type" value="Genomic_DNA"/>
</dbReference>
<dbReference type="VEuPathDB" id="FungiDB:SPSK_02248"/>
<protein>
    <recommendedName>
        <fullName evidence="2">HAM1-like N-terminal domain-containing protein</fullName>
    </recommendedName>
</protein>
<feature type="region of interest" description="Disordered" evidence="1">
    <location>
        <begin position="15"/>
        <end position="38"/>
    </location>
</feature>
<dbReference type="PANTHER" id="PTHR31138">
    <property type="entry name" value="CHROMOSOME 19, WHOLE GENOME SHOTGUN SEQUENCE"/>
    <property type="match status" value="1"/>
</dbReference>
<organism evidence="3 4">
    <name type="scientific">Sporothrix schenckii 1099-18</name>
    <dbReference type="NCBI Taxonomy" id="1397361"/>
    <lineage>
        <taxon>Eukaryota</taxon>
        <taxon>Fungi</taxon>
        <taxon>Dikarya</taxon>
        <taxon>Ascomycota</taxon>
        <taxon>Pezizomycotina</taxon>
        <taxon>Sordariomycetes</taxon>
        <taxon>Sordariomycetidae</taxon>
        <taxon>Ophiostomatales</taxon>
        <taxon>Ophiostomataceae</taxon>
        <taxon>Sporothrix</taxon>
    </lineage>
</organism>
<dbReference type="GO" id="GO:0008289">
    <property type="term" value="F:lipid binding"/>
    <property type="evidence" value="ECO:0007669"/>
    <property type="project" value="InterPro"/>
</dbReference>
<dbReference type="OrthoDB" id="5407957at2759"/>
<dbReference type="PANTHER" id="PTHR31138:SF4">
    <property type="entry name" value="DUF5923 DOMAIN-CONTAINING PROTEIN"/>
    <property type="match status" value="1"/>
</dbReference>
<evidence type="ECO:0000259" key="2">
    <source>
        <dbReference type="Pfam" id="PF19343"/>
    </source>
</evidence>
<name>A0A0F2MDS3_SPOSC</name>
<feature type="region of interest" description="Disordered" evidence="1">
    <location>
        <begin position="232"/>
        <end position="255"/>
    </location>
</feature>
<dbReference type="InterPro" id="IPR017943">
    <property type="entry name" value="Bactericidal_perm-incr_a/b_dom"/>
</dbReference>
<dbReference type="SUPFAM" id="SSF55394">
    <property type="entry name" value="Bactericidal permeability-increasing protein, BPI"/>
    <property type="match status" value="1"/>
</dbReference>
<accession>A0A0F2MDS3</accession>
<dbReference type="InterPro" id="IPR045967">
    <property type="entry name" value="HAM1-like_N"/>
</dbReference>
<dbReference type="Gene3D" id="3.15.10.10">
    <property type="entry name" value="Bactericidal permeability-increasing protein, domain 1"/>
    <property type="match status" value="1"/>
</dbReference>
<feature type="compositionally biased region" description="Low complexity" evidence="1">
    <location>
        <begin position="232"/>
        <end position="248"/>
    </location>
</feature>
<dbReference type="KEGG" id="ssck:SPSK_02248"/>
<dbReference type="Pfam" id="PF19343">
    <property type="entry name" value="HAM1_N"/>
    <property type="match status" value="2"/>
</dbReference>
<comment type="caution">
    <text evidence="3">The sequence shown here is derived from an EMBL/GenBank/DDBJ whole genome shotgun (WGS) entry which is preliminary data.</text>
</comment>
<dbReference type="Proteomes" id="UP000033710">
    <property type="component" value="Unassembled WGS sequence"/>
</dbReference>
<feature type="domain" description="HAM1-like N-terminal" evidence="2">
    <location>
        <begin position="293"/>
        <end position="550"/>
    </location>
</feature>
<evidence type="ECO:0000256" key="1">
    <source>
        <dbReference type="SAM" id="MobiDB-lite"/>
    </source>
</evidence>
<sequence length="834" mass="90334">MSCCGLCGLGSGASDYEDGDARDDGERRPLLANGDEETQHQRTLHQKLHTYQMVRAMGNGYLPSTTQAVANLRRLKRFGVAQGERGNGHSHPNAGLSPAGQRLSALSERWVDQLITLAERKNGGDQIQDFAWCVRRARLSVDVGVDADDLGQLGSRAMYRAGQAAGYTSATYQSLQTVATLLMTNAPFRLFLADLAAVGRDVFRDTAQSLAAASQKAADNVADVPADAVQATAHPPEQLEQQEQQEQPVDGAEPARETVAAVADEVVAGASQVAADAQQSVAAKLVDNDGGARERLLGRLKEAVGSLRQRPDYAESVSTLTLLIQKYAETYVRAAEEVVDAVEEAVDEVREGAGTTGTVTTNEEADVALRNFWSFLTSFGDPEHWATLERQFRALLDRTKGDSQQVDAFVRSAGRTLQDMLTDPAFFDDVDGQLGALQKQGAALDEQLSSSQTTSSTSVREDVDALLAQIKRTLQSVANDQDVASLVSTSTRMADILWPAADGYVNTDLLGDAVSVYVPRLVQAVQYVPIPRLEIVSNDVDLLLEGLVLEPGRHHDVHAPALHRGAPTEPSSFLPHRLQVQIRNDVDIHSTHIGHHHTTGAAVGTSASIHVRGLSVAADDFGYVVRVHAGLFRFHDEGIASFHLDERGVDVHLEVDVVRGTADHVLHLKRVRVHIHHLGFTLRKSKFAWLAWLLTPLLRPLLKTTLERQIASSIADSLGTINQELVFARERLRAATIAAGGGSSLETIVPVIRAVFSRYQASVEENPDVDVSVGFQEGATGVFDGVYAPGSLVRVWREEAEEAQARIDEEAAGGTYVRDGWRNGIFDVPTDEGL</sequence>
<evidence type="ECO:0000313" key="4">
    <source>
        <dbReference type="Proteomes" id="UP000033710"/>
    </source>
</evidence>
<reference evidence="3 4" key="1">
    <citation type="journal article" date="2014" name="BMC Genomics">
        <title>Comparative genomics of the major fungal agents of human and animal Sporotrichosis: Sporothrix schenckii and Sporothrix brasiliensis.</title>
        <authorList>
            <person name="Teixeira M.M."/>
            <person name="de Almeida L.G."/>
            <person name="Kubitschek-Barreira P."/>
            <person name="Alves F.L."/>
            <person name="Kioshima E.S."/>
            <person name="Abadio A.K."/>
            <person name="Fernandes L."/>
            <person name="Derengowski L.S."/>
            <person name="Ferreira K.S."/>
            <person name="Souza R.C."/>
            <person name="Ruiz J.C."/>
            <person name="de Andrade N.C."/>
            <person name="Paes H.C."/>
            <person name="Nicola A.M."/>
            <person name="Albuquerque P."/>
            <person name="Gerber A.L."/>
            <person name="Martins V.P."/>
            <person name="Peconick L.D."/>
            <person name="Neto A.V."/>
            <person name="Chaucanez C.B."/>
            <person name="Silva P.A."/>
            <person name="Cunha O.L."/>
            <person name="de Oliveira F.F."/>
            <person name="dos Santos T.C."/>
            <person name="Barros A.L."/>
            <person name="Soares M.A."/>
            <person name="de Oliveira L.M."/>
            <person name="Marini M.M."/>
            <person name="Villalobos-Duno H."/>
            <person name="Cunha M.M."/>
            <person name="de Hoog S."/>
            <person name="da Silveira J.F."/>
            <person name="Henrissat B."/>
            <person name="Nino-Vega G.A."/>
            <person name="Cisalpino P.S."/>
            <person name="Mora-Montes H.M."/>
            <person name="Almeida S.R."/>
            <person name="Stajich J.E."/>
            <person name="Lopes-Bezerra L.M."/>
            <person name="Vasconcelos A.T."/>
            <person name="Felipe M.S."/>
        </authorList>
    </citation>
    <scope>NUCLEOTIDE SEQUENCE [LARGE SCALE GENOMIC DNA]</scope>
    <source>
        <strain evidence="3 4">1099-18</strain>
    </source>
</reference>
<gene>
    <name evidence="3" type="ORF">SPSK_02248</name>
</gene>
<reference evidence="3 4" key="2">
    <citation type="journal article" date="2015" name="Eukaryot. Cell">
        <title>Asexual propagation of a virulent clone complex in a human and feline outbreak of sporotrichosis.</title>
        <authorList>
            <person name="Teixeira Mde M."/>
            <person name="Rodrigues A.M."/>
            <person name="Tsui C.K."/>
            <person name="de Almeida L.G."/>
            <person name="Van Diepeningen A.D."/>
            <person name="van den Ende B.G."/>
            <person name="Fernandes G.F."/>
            <person name="Kano R."/>
            <person name="Hamelin R.C."/>
            <person name="Lopes-Bezerra L.M."/>
            <person name="Vasconcelos A.T."/>
            <person name="de Hoog S."/>
            <person name="de Camargo Z.P."/>
            <person name="Felipe M.S."/>
        </authorList>
    </citation>
    <scope>NUCLEOTIDE SEQUENCE [LARGE SCALE GENOMIC DNA]</scope>
    <source>
        <strain evidence="3 4">1099-18</strain>
    </source>
</reference>